<keyword evidence="1 6" id="KW-0808">Transferase</keyword>
<comment type="function">
    <text evidence="6">Involved in the regulation of the intracellular balance of NAD and NADP, and is a key enzyme in the biosynthesis of NADP. Catalyzes specifically the phosphorylation on 2'-hydroxyl of the adenosine moiety of NAD to yield NADP.</text>
</comment>
<feature type="binding site" evidence="6">
    <location>
        <position position="175"/>
    </location>
    <ligand>
        <name>NAD(+)</name>
        <dbReference type="ChEBI" id="CHEBI:57540"/>
    </ligand>
</feature>
<feature type="binding site" evidence="6">
    <location>
        <position position="177"/>
    </location>
    <ligand>
        <name>NAD(+)</name>
        <dbReference type="ChEBI" id="CHEBI:57540"/>
    </ligand>
</feature>
<accession>A0AAP6JGR8</accession>
<reference evidence="7 8" key="1">
    <citation type="submission" date="2023-12" db="EMBL/GenBank/DDBJ databases">
        <title>Whole-genome sequencing of halo(alkali)philic microorganisms from hypersaline lakes.</title>
        <authorList>
            <person name="Sorokin D.Y."/>
            <person name="Merkel A.Y."/>
            <person name="Messina E."/>
            <person name="Yakimov M."/>
        </authorList>
    </citation>
    <scope>NUCLEOTIDE SEQUENCE [LARGE SCALE GENOMIC DNA]</scope>
    <source>
        <strain evidence="7 8">AB-CW1</strain>
    </source>
</reference>
<dbReference type="PANTHER" id="PTHR20275">
    <property type="entry name" value="NAD KINASE"/>
    <property type="match status" value="1"/>
</dbReference>
<evidence type="ECO:0000256" key="2">
    <source>
        <dbReference type="ARBA" id="ARBA00022777"/>
    </source>
</evidence>
<keyword evidence="2 6" id="KW-0418">Kinase</keyword>
<dbReference type="GO" id="GO:0006741">
    <property type="term" value="P:NADP+ biosynthetic process"/>
    <property type="evidence" value="ECO:0007669"/>
    <property type="project" value="UniProtKB-UniRule"/>
</dbReference>
<feature type="binding site" evidence="6">
    <location>
        <begin position="147"/>
        <end position="148"/>
    </location>
    <ligand>
        <name>NAD(+)</name>
        <dbReference type="ChEBI" id="CHEBI:57540"/>
    </ligand>
</feature>
<keyword evidence="6" id="KW-0547">Nucleotide-binding</keyword>
<keyword evidence="6" id="KW-0963">Cytoplasm</keyword>
<feature type="binding site" evidence="6">
    <location>
        <begin position="188"/>
        <end position="193"/>
    </location>
    <ligand>
        <name>NAD(+)</name>
        <dbReference type="ChEBI" id="CHEBI:57540"/>
    </ligand>
</feature>
<dbReference type="PANTHER" id="PTHR20275:SF0">
    <property type="entry name" value="NAD KINASE"/>
    <property type="match status" value="1"/>
</dbReference>
<keyword evidence="6" id="KW-0067">ATP-binding</keyword>
<dbReference type="SUPFAM" id="SSF111331">
    <property type="entry name" value="NAD kinase/diacylglycerol kinase-like"/>
    <property type="match status" value="1"/>
</dbReference>
<organism evidence="7 8">
    <name type="scientific">Natronospira elongata</name>
    <dbReference type="NCBI Taxonomy" id="3110268"/>
    <lineage>
        <taxon>Bacteria</taxon>
        <taxon>Pseudomonadati</taxon>
        <taxon>Pseudomonadota</taxon>
        <taxon>Gammaproteobacteria</taxon>
        <taxon>Natronospirales</taxon>
        <taxon>Natronospiraceae</taxon>
        <taxon>Natronospira</taxon>
    </lineage>
</organism>
<feature type="active site" description="Proton acceptor" evidence="6">
    <location>
        <position position="73"/>
    </location>
</feature>
<evidence type="ECO:0000256" key="4">
    <source>
        <dbReference type="ARBA" id="ARBA00023027"/>
    </source>
</evidence>
<feature type="binding site" evidence="6">
    <location>
        <position position="248"/>
    </location>
    <ligand>
        <name>NAD(+)</name>
        <dbReference type="ChEBI" id="CHEBI:57540"/>
    </ligand>
</feature>
<name>A0AAP6JGR8_9GAMM</name>
<dbReference type="Gene3D" id="2.60.200.30">
    <property type="entry name" value="Probable inorganic polyphosphate/atp-NAD kinase, domain 2"/>
    <property type="match status" value="1"/>
</dbReference>
<evidence type="ECO:0000256" key="6">
    <source>
        <dbReference type="HAMAP-Rule" id="MF_00361"/>
    </source>
</evidence>
<keyword evidence="4 6" id="KW-0520">NAD</keyword>
<dbReference type="EC" id="2.7.1.23" evidence="6"/>
<dbReference type="Proteomes" id="UP001302316">
    <property type="component" value="Unassembled WGS sequence"/>
</dbReference>
<dbReference type="InterPro" id="IPR016064">
    <property type="entry name" value="NAD/diacylglycerol_kinase_sf"/>
</dbReference>
<comment type="cofactor">
    <cofactor evidence="6">
        <name>a divalent metal cation</name>
        <dbReference type="ChEBI" id="CHEBI:60240"/>
    </cofactor>
</comment>
<evidence type="ECO:0000256" key="3">
    <source>
        <dbReference type="ARBA" id="ARBA00022857"/>
    </source>
</evidence>
<comment type="similarity">
    <text evidence="6">Belongs to the NAD kinase family.</text>
</comment>
<keyword evidence="8" id="KW-1185">Reference proteome</keyword>
<dbReference type="EMBL" id="JAYGII010000015">
    <property type="protein sequence ID" value="MEA5445834.1"/>
    <property type="molecule type" value="Genomic_DNA"/>
</dbReference>
<sequence length="298" mass="32229">MAQEFQHIGLVGKSGDQRVSRVLLQLAELLKSRGLRTSLDARIGETMDGWPHEVGSLSRLSREADLIIVVGGDGTLLNTARQLADHPVPLAGINLGRLGFLTDIAAEQASDGVASILDGQFQRDERRMLDARIMDGDQVVSQDLALNDVVVQKADGGRMIEFEAWVDDSFVSLHRADGMIAATATGSTAYALSGGGPILHPDVDSLALVPICPHTLSDRPLVLPGQCRIRFILRGSPDGIAQVNWDGQQTATLKAGQTLEITRSERITTLLHPPGYDYFALLRSKLQWGRAQNGTVPR</sequence>
<dbReference type="HAMAP" id="MF_00361">
    <property type="entry name" value="NAD_kinase"/>
    <property type="match status" value="1"/>
</dbReference>
<dbReference type="InterPro" id="IPR017437">
    <property type="entry name" value="ATP-NAD_kinase_PpnK-typ_C"/>
</dbReference>
<dbReference type="Pfam" id="PF20143">
    <property type="entry name" value="NAD_kinase_C"/>
    <property type="match status" value="1"/>
</dbReference>
<dbReference type="GO" id="GO:0046872">
    <property type="term" value="F:metal ion binding"/>
    <property type="evidence" value="ECO:0007669"/>
    <property type="project" value="UniProtKB-UniRule"/>
</dbReference>
<dbReference type="GO" id="GO:0005524">
    <property type="term" value="F:ATP binding"/>
    <property type="evidence" value="ECO:0007669"/>
    <property type="project" value="UniProtKB-KW"/>
</dbReference>
<dbReference type="InterPro" id="IPR017438">
    <property type="entry name" value="ATP-NAD_kinase_N"/>
</dbReference>
<feature type="binding site" evidence="6">
    <location>
        <begin position="73"/>
        <end position="74"/>
    </location>
    <ligand>
        <name>NAD(+)</name>
        <dbReference type="ChEBI" id="CHEBI:57540"/>
    </ligand>
</feature>
<dbReference type="NCBIfam" id="NF002306">
    <property type="entry name" value="PRK01231.1"/>
    <property type="match status" value="1"/>
</dbReference>
<protein>
    <recommendedName>
        <fullName evidence="6">NAD kinase</fullName>
        <ecNumber evidence="6">2.7.1.23</ecNumber>
    </recommendedName>
    <alternativeName>
        <fullName evidence="6">ATP-dependent NAD kinase</fullName>
    </alternativeName>
</protein>
<evidence type="ECO:0000256" key="1">
    <source>
        <dbReference type="ARBA" id="ARBA00022679"/>
    </source>
</evidence>
<dbReference type="InterPro" id="IPR002504">
    <property type="entry name" value="NADK"/>
</dbReference>
<dbReference type="AlphaFoldDB" id="A0AAP6JGR8"/>
<comment type="catalytic activity">
    <reaction evidence="5 6">
        <text>NAD(+) + ATP = ADP + NADP(+) + H(+)</text>
        <dbReference type="Rhea" id="RHEA:18629"/>
        <dbReference type="ChEBI" id="CHEBI:15378"/>
        <dbReference type="ChEBI" id="CHEBI:30616"/>
        <dbReference type="ChEBI" id="CHEBI:57540"/>
        <dbReference type="ChEBI" id="CHEBI:58349"/>
        <dbReference type="ChEBI" id="CHEBI:456216"/>
        <dbReference type="EC" id="2.7.1.23"/>
    </reaction>
</comment>
<gene>
    <name evidence="6" type="primary">nadK</name>
    <name evidence="7" type="ORF">VCB98_08385</name>
</gene>
<comment type="caution">
    <text evidence="6">Lacks conserved residue(s) required for the propagation of feature annotation.</text>
</comment>
<proteinExistence type="inferred from homology"/>
<comment type="caution">
    <text evidence="7">The sequence shown here is derived from an EMBL/GenBank/DDBJ whole genome shotgun (WGS) entry which is preliminary data.</text>
</comment>
<dbReference type="GO" id="GO:0019674">
    <property type="term" value="P:NAD+ metabolic process"/>
    <property type="evidence" value="ECO:0007669"/>
    <property type="project" value="InterPro"/>
</dbReference>
<evidence type="ECO:0000256" key="5">
    <source>
        <dbReference type="ARBA" id="ARBA00047925"/>
    </source>
</evidence>
<dbReference type="Pfam" id="PF01513">
    <property type="entry name" value="NAD_kinase"/>
    <property type="match status" value="1"/>
</dbReference>
<evidence type="ECO:0000313" key="7">
    <source>
        <dbReference type="EMBL" id="MEA5445834.1"/>
    </source>
</evidence>
<dbReference type="GO" id="GO:0005737">
    <property type="term" value="C:cytoplasm"/>
    <property type="evidence" value="ECO:0007669"/>
    <property type="project" value="UniProtKB-SubCell"/>
</dbReference>
<evidence type="ECO:0000313" key="8">
    <source>
        <dbReference type="Proteomes" id="UP001302316"/>
    </source>
</evidence>
<dbReference type="Gene3D" id="3.40.50.10330">
    <property type="entry name" value="Probable inorganic polyphosphate/atp-NAD kinase, domain 1"/>
    <property type="match status" value="1"/>
</dbReference>
<feature type="binding site" evidence="6">
    <location>
        <position position="158"/>
    </location>
    <ligand>
        <name>NAD(+)</name>
        <dbReference type="ChEBI" id="CHEBI:57540"/>
    </ligand>
</feature>
<dbReference type="GO" id="GO:0003951">
    <property type="term" value="F:NAD+ kinase activity"/>
    <property type="evidence" value="ECO:0007669"/>
    <property type="project" value="UniProtKB-UniRule"/>
</dbReference>
<comment type="subcellular location">
    <subcellularLocation>
        <location evidence="6">Cytoplasm</location>
    </subcellularLocation>
</comment>
<keyword evidence="3 6" id="KW-0521">NADP</keyword>
<dbReference type="GO" id="GO:0051287">
    <property type="term" value="F:NAD binding"/>
    <property type="evidence" value="ECO:0007669"/>
    <property type="project" value="UniProtKB-ARBA"/>
</dbReference>
<dbReference type="RefSeq" id="WP_346051652.1">
    <property type="nucleotide sequence ID" value="NZ_JAYGII010000015.1"/>
</dbReference>